<gene>
    <name evidence="2" type="ORF">HNV11_18215</name>
</gene>
<reference evidence="2 3" key="1">
    <citation type="submission" date="2020-05" db="EMBL/GenBank/DDBJ databases">
        <title>Genome sequencing of Spirosoma sp. TS118.</title>
        <authorList>
            <person name="Lee J.-H."/>
            <person name="Jeong S."/>
            <person name="Zhao L."/>
            <person name="Jung J.-H."/>
            <person name="Kim M.-K."/>
            <person name="Lim S."/>
        </authorList>
    </citation>
    <scope>NUCLEOTIDE SEQUENCE [LARGE SCALE GENOMIC DNA]</scope>
    <source>
        <strain evidence="2 3">TS118</strain>
    </source>
</reference>
<feature type="domain" description="Spore protein YkvP/CgeB glycosyl transferase-like" evidence="1">
    <location>
        <begin position="236"/>
        <end position="369"/>
    </location>
</feature>
<dbReference type="InterPro" id="IPR055259">
    <property type="entry name" value="YkvP/CgeB_Glyco_trans-like"/>
</dbReference>
<dbReference type="Proteomes" id="UP000502756">
    <property type="component" value="Chromosome"/>
</dbReference>
<evidence type="ECO:0000313" key="3">
    <source>
        <dbReference type="Proteomes" id="UP000502756"/>
    </source>
</evidence>
<sequence length="381" mass="44904">MRKFKDYILEVPVLHDVQAAFKNRQLQQYYKSLRDFYISKPSRPFDEVITEKIRLYDTTFTYRTDLNILMFYDNSGWLDKHIKPTLNQFGKVDTAFFNDQNGYKDREVNANTLLNYTSSNNYDLIFIGGSRGHISNEVLRKIMYEYKVPIINFQFDDKQIFNRKVNDYQTGSLEAAYGCTLTFTNAKYSIDWYLKEGCPAVYLPEGSLPSLYYPDKAVKKDVDVAFFGQKYGLRGKLVKHLHRNNINVVAYGPGWQNGFVEFEIQRQLIQRTKIVISHEGVGYSFWPSHIKGKTFDFALSGACLLTSYSSELPDWFVLNQEILCYYNFEDAVDIIHYYLSHHDERSTIAHNAYLKALNYHTWWHRFDMIFKLLDKHCLKLK</sequence>
<dbReference type="KEGG" id="stae:HNV11_18215"/>
<dbReference type="AlphaFoldDB" id="A0A6M5YD02"/>
<dbReference type="Pfam" id="PF13524">
    <property type="entry name" value="Glyco_trans_1_2"/>
    <property type="match status" value="1"/>
</dbReference>
<name>A0A6M5YD02_9BACT</name>
<dbReference type="RefSeq" id="WP_171741019.1">
    <property type="nucleotide sequence ID" value="NZ_CP053435.1"/>
</dbReference>
<protein>
    <submittedName>
        <fullName evidence="2">Glycosyltransferase family 1 protein</fullName>
    </submittedName>
</protein>
<evidence type="ECO:0000259" key="1">
    <source>
        <dbReference type="Pfam" id="PF13524"/>
    </source>
</evidence>
<accession>A0A6M5YD02</accession>
<keyword evidence="2" id="KW-0808">Transferase</keyword>
<keyword evidence="3" id="KW-1185">Reference proteome</keyword>
<organism evidence="2 3">
    <name type="scientific">Spirosoma taeanense</name>
    <dbReference type="NCBI Taxonomy" id="2735870"/>
    <lineage>
        <taxon>Bacteria</taxon>
        <taxon>Pseudomonadati</taxon>
        <taxon>Bacteroidota</taxon>
        <taxon>Cytophagia</taxon>
        <taxon>Cytophagales</taxon>
        <taxon>Cytophagaceae</taxon>
        <taxon>Spirosoma</taxon>
    </lineage>
</organism>
<dbReference type="GO" id="GO:0016740">
    <property type="term" value="F:transferase activity"/>
    <property type="evidence" value="ECO:0007669"/>
    <property type="project" value="UniProtKB-KW"/>
</dbReference>
<evidence type="ECO:0000313" key="2">
    <source>
        <dbReference type="EMBL" id="QJW91173.1"/>
    </source>
</evidence>
<dbReference type="EMBL" id="CP053435">
    <property type="protein sequence ID" value="QJW91173.1"/>
    <property type="molecule type" value="Genomic_DNA"/>
</dbReference>
<proteinExistence type="predicted"/>